<proteinExistence type="predicted"/>
<dbReference type="GO" id="GO:0043169">
    <property type="term" value="F:cation binding"/>
    <property type="evidence" value="ECO:0007669"/>
    <property type="project" value="InterPro"/>
</dbReference>
<organism evidence="1 2">
    <name type="scientific">Ciona savignyi</name>
    <name type="common">Pacific transparent sea squirt</name>
    <dbReference type="NCBI Taxonomy" id="51511"/>
    <lineage>
        <taxon>Eukaryota</taxon>
        <taxon>Metazoa</taxon>
        <taxon>Chordata</taxon>
        <taxon>Tunicata</taxon>
        <taxon>Ascidiacea</taxon>
        <taxon>Phlebobranchia</taxon>
        <taxon>Cionidae</taxon>
        <taxon>Ciona</taxon>
    </lineage>
</organism>
<accession>H2ZNC9</accession>
<dbReference type="Ensembl" id="ENSCSAVT00000019302.1">
    <property type="protein sequence ID" value="ENSCSAVP00000019095.1"/>
    <property type="gene ID" value="ENSCSAVG00000011209.1"/>
</dbReference>
<keyword evidence="2" id="KW-1185">Reference proteome</keyword>
<reference evidence="1" key="3">
    <citation type="submission" date="2025-09" db="UniProtKB">
        <authorList>
            <consortium name="Ensembl"/>
        </authorList>
    </citation>
    <scope>IDENTIFICATION</scope>
</reference>
<evidence type="ECO:0000313" key="1">
    <source>
        <dbReference type="Ensembl" id="ENSCSAVP00000019095.1"/>
    </source>
</evidence>
<evidence type="ECO:0008006" key="3">
    <source>
        <dbReference type="Google" id="ProtNLM"/>
    </source>
</evidence>
<sequence length="213" mass="23781">MFGRVKNAVSDLFHKSAENNENKENHVSSKVSEKLHAKLVYQRPLFLGLDESEEKNAVDNKKRTPVTPKDINSLPFNSGYCEICNAGKTLLNEDCAVALTINIDVEQKYQTTSESCELNENNDHREANHVVKSDTANHMNGDDSNHVKDDATNHIQADSTINMNEDLNSNEVESKTTESKAIPIKTQCEESVHNDSISSSIRVDYFAIFDGHA</sequence>
<evidence type="ECO:0000313" key="2">
    <source>
        <dbReference type="Proteomes" id="UP000007875"/>
    </source>
</evidence>
<dbReference type="STRING" id="51511.ENSCSAVP00000019095"/>
<dbReference type="PROSITE" id="PS01032">
    <property type="entry name" value="PPM_1"/>
    <property type="match status" value="1"/>
</dbReference>
<name>H2ZNC9_CIOSA</name>
<reference evidence="2" key="1">
    <citation type="submission" date="2003-08" db="EMBL/GenBank/DDBJ databases">
        <authorList>
            <person name="Birren B."/>
            <person name="Nusbaum C."/>
            <person name="Abebe A."/>
            <person name="Abouelleil A."/>
            <person name="Adekoya E."/>
            <person name="Ait-zahra M."/>
            <person name="Allen N."/>
            <person name="Allen T."/>
            <person name="An P."/>
            <person name="Anderson M."/>
            <person name="Anderson S."/>
            <person name="Arachchi H."/>
            <person name="Armbruster J."/>
            <person name="Bachantsang P."/>
            <person name="Baldwin J."/>
            <person name="Barry A."/>
            <person name="Bayul T."/>
            <person name="Blitshsteyn B."/>
            <person name="Bloom T."/>
            <person name="Blye J."/>
            <person name="Boguslavskiy L."/>
            <person name="Borowsky M."/>
            <person name="Boukhgalter B."/>
            <person name="Brunache A."/>
            <person name="Butler J."/>
            <person name="Calixte N."/>
            <person name="Calvo S."/>
            <person name="Camarata J."/>
            <person name="Campo K."/>
            <person name="Chang J."/>
            <person name="Cheshatsang Y."/>
            <person name="Citroen M."/>
            <person name="Collymore A."/>
            <person name="Considine T."/>
            <person name="Cook A."/>
            <person name="Cooke P."/>
            <person name="Corum B."/>
            <person name="Cuomo C."/>
            <person name="David R."/>
            <person name="Dawoe T."/>
            <person name="Degray S."/>
            <person name="Dodge S."/>
            <person name="Dooley K."/>
            <person name="Dorje P."/>
            <person name="Dorjee K."/>
            <person name="Dorris L."/>
            <person name="Duffey N."/>
            <person name="Dupes A."/>
            <person name="Elkins T."/>
            <person name="Engels R."/>
            <person name="Erickson J."/>
            <person name="Farina A."/>
            <person name="Faro S."/>
            <person name="Ferreira P."/>
            <person name="Fischer H."/>
            <person name="Fitzgerald M."/>
            <person name="Foley K."/>
            <person name="Gage D."/>
            <person name="Galagan J."/>
            <person name="Gearin G."/>
            <person name="Gnerre S."/>
            <person name="Gnirke A."/>
            <person name="Goyette A."/>
            <person name="Graham J."/>
            <person name="Grandbois E."/>
            <person name="Gyaltsen K."/>
            <person name="Hafez N."/>
            <person name="Hagopian D."/>
            <person name="Hagos B."/>
            <person name="Hall J."/>
            <person name="Hatcher B."/>
            <person name="Heller A."/>
            <person name="Higgins H."/>
            <person name="Honan T."/>
            <person name="Horn A."/>
            <person name="Houde N."/>
            <person name="Hughes L."/>
            <person name="Hulme W."/>
            <person name="Husby E."/>
            <person name="Iliev I."/>
            <person name="Jaffe D."/>
            <person name="Jones C."/>
            <person name="Kamal M."/>
            <person name="Kamat A."/>
            <person name="Kamvysselis M."/>
            <person name="Karlsson E."/>
            <person name="Kells C."/>
            <person name="Kieu A."/>
            <person name="Kisner P."/>
            <person name="Kodira C."/>
            <person name="Kulbokas E."/>
            <person name="Labutti K."/>
            <person name="Lama D."/>
            <person name="Landers T."/>
            <person name="Leger J."/>
            <person name="Levine S."/>
            <person name="Lewis D."/>
            <person name="Lewis T."/>
            <person name="Lindblad-toh K."/>
            <person name="Liu X."/>
            <person name="Lokyitsang T."/>
            <person name="Lokyitsang Y."/>
            <person name="Lucien O."/>
            <person name="Lui A."/>
            <person name="Ma L.J."/>
            <person name="Mabbitt R."/>
            <person name="Macdonald J."/>
            <person name="Maclean C."/>
            <person name="Major J."/>
            <person name="Manning J."/>
            <person name="Marabella R."/>
            <person name="Maru K."/>
            <person name="Matthews C."/>
            <person name="Mauceli E."/>
            <person name="Mccarthy M."/>
            <person name="Mcdonough S."/>
            <person name="Mcghee T."/>
            <person name="Meldrim J."/>
            <person name="Meneus L."/>
            <person name="Mesirov J."/>
            <person name="Mihalev A."/>
            <person name="Mihova T."/>
            <person name="Mikkelsen T."/>
            <person name="Mlenga V."/>
            <person name="Moru K."/>
            <person name="Mozes J."/>
            <person name="Mulrain L."/>
            <person name="Munson G."/>
            <person name="Naylor J."/>
            <person name="Newes C."/>
            <person name="Nguyen C."/>
            <person name="Nguyen N."/>
            <person name="Nguyen T."/>
            <person name="Nicol R."/>
            <person name="Nielsen C."/>
            <person name="Nizzari M."/>
            <person name="Norbu C."/>
            <person name="Norbu N."/>
            <person name="O'donnell P."/>
            <person name="Okoawo O."/>
            <person name="O'leary S."/>
            <person name="Omotosho B."/>
            <person name="O'neill K."/>
            <person name="Osman S."/>
            <person name="Parker S."/>
            <person name="Perrin D."/>
            <person name="Phunkhang P."/>
            <person name="Piqani B."/>
            <person name="Purcell S."/>
            <person name="Rachupka T."/>
            <person name="Ramasamy U."/>
            <person name="Rameau R."/>
            <person name="Ray V."/>
            <person name="Raymond C."/>
            <person name="Retta R."/>
            <person name="Richardson S."/>
            <person name="Rise C."/>
            <person name="Rodriguez J."/>
            <person name="Rogers J."/>
            <person name="Rogov P."/>
            <person name="Rutman M."/>
            <person name="Schupbach R."/>
            <person name="Seaman C."/>
            <person name="Settipalli S."/>
            <person name="Sharpe T."/>
            <person name="Sheridan J."/>
            <person name="Sherpa N."/>
            <person name="Shi J."/>
            <person name="Smirnov S."/>
            <person name="Smith C."/>
            <person name="Sougnez C."/>
            <person name="Spencer B."/>
            <person name="Stalker J."/>
            <person name="Stange-thomann N."/>
            <person name="Stavropoulos S."/>
            <person name="Stetson K."/>
            <person name="Stone C."/>
            <person name="Stone S."/>
            <person name="Stubbs M."/>
            <person name="Talamas J."/>
            <person name="Tchuinga P."/>
            <person name="Tenzing P."/>
            <person name="Tesfaye S."/>
            <person name="Theodore J."/>
            <person name="Thoulutsang Y."/>
            <person name="Topham K."/>
            <person name="Towey S."/>
            <person name="Tsamla T."/>
            <person name="Tsomo N."/>
            <person name="Vallee D."/>
            <person name="Vassiliev H."/>
            <person name="Venkataraman V."/>
            <person name="Vinson J."/>
            <person name="Vo A."/>
            <person name="Wade C."/>
            <person name="Wang S."/>
            <person name="Wangchuk T."/>
            <person name="Wangdi T."/>
            <person name="Whittaker C."/>
            <person name="Wilkinson J."/>
            <person name="Wu Y."/>
            <person name="Wyman D."/>
            <person name="Yadav S."/>
            <person name="Yang S."/>
            <person name="Yang X."/>
            <person name="Yeager S."/>
            <person name="Yee E."/>
            <person name="Young G."/>
            <person name="Zainoun J."/>
            <person name="Zembeck L."/>
            <person name="Zimmer A."/>
            <person name="Zody M."/>
            <person name="Lander E."/>
        </authorList>
    </citation>
    <scope>NUCLEOTIDE SEQUENCE [LARGE SCALE GENOMIC DNA]</scope>
</reference>
<protein>
    <recommendedName>
        <fullName evidence="3">PPM-type phosphatase domain-containing protein</fullName>
    </recommendedName>
</protein>
<reference evidence="1" key="2">
    <citation type="submission" date="2025-08" db="UniProtKB">
        <authorList>
            <consortium name="Ensembl"/>
        </authorList>
    </citation>
    <scope>IDENTIFICATION</scope>
</reference>
<dbReference type="InterPro" id="IPR000222">
    <property type="entry name" value="PP2C_BS"/>
</dbReference>
<dbReference type="HOGENOM" id="CLU_1296970_0_0_1"/>
<dbReference type="AlphaFoldDB" id="H2ZNC9"/>
<dbReference type="Proteomes" id="UP000007875">
    <property type="component" value="Unassembled WGS sequence"/>
</dbReference>
<dbReference type="InParanoid" id="H2ZNC9"/>